<evidence type="ECO:0000256" key="1">
    <source>
        <dbReference type="SAM" id="MobiDB-lite"/>
    </source>
</evidence>
<dbReference type="RefSeq" id="XP_029124304.1">
    <property type="nucleotide sequence ID" value="XM_029268471.1"/>
</dbReference>
<feature type="compositionally biased region" description="Basic and acidic residues" evidence="1">
    <location>
        <begin position="183"/>
        <end position="192"/>
    </location>
</feature>
<protein>
    <submittedName>
        <fullName evidence="3 4">WEB family protein At3g02930, chloroplastic</fullName>
    </submittedName>
</protein>
<dbReference type="KEGG" id="egu:105058448"/>
<feature type="compositionally biased region" description="Low complexity" evidence="1">
    <location>
        <begin position="16"/>
        <end position="47"/>
    </location>
</feature>
<reference evidence="3 4" key="1">
    <citation type="submission" date="2025-04" db="UniProtKB">
        <authorList>
            <consortium name="RefSeq"/>
        </authorList>
    </citation>
    <scope>IDENTIFICATION</scope>
</reference>
<proteinExistence type="predicted"/>
<sequence length="548" mass="61425">MQSLRSRSASSGMAQKNSPSSPNSKTSPSKSSNGGPASLDSSVSKSSKVLDRKPSTKAASLPEKRNVKVSEMPQQLSRLQEELKKEKEEKSRAVQALAEMKKRMPSQMNGDESRVEMLEKEVEKAKASERKMLESLVSQTKQLEQTKISLEEAKLEIRSLQESIKSLEGSAVSARRSSRHLGKHLEKNGPSDVVRAEEEIGKLRNELKLAMEAEEKSKRAMDDLAIALKEVTLEANQVKERFSKTKSELEDVRAEAERLKPLLESMEEKYRLASEESERLKLELEESTAAWNVKENGFVGCMKMSEEEITKLQQENSKLSDSQRVVREENFKLRDILKQSVSEATVVKEALEIARNENSQLKDLLLEKETAFQSIRQEYECLKVSEAAALDSVKVLKALLAATSTLDSSKTITLPETGSFAQLKESINDSKSMKGIFRFPSGRWKGESSRFQNSRRHSIGEPAKFKGSVFHMAGSPEQKDRMFASLSNVSDMRVASSIVMDDTLNSDDSDHLDGIQLDGMEHPSVKQKKKKAILRRFGDLLRIKTSHK</sequence>
<organism evidence="2 3">
    <name type="scientific">Elaeis guineensis var. tenera</name>
    <name type="common">Oil palm</name>
    <dbReference type="NCBI Taxonomy" id="51953"/>
    <lineage>
        <taxon>Eukaryota</taxon>
        <taxon>Viridiplantae</taxon>
        <taxon>Streptophyta</taxon>
        <taxon>Embryophyta</taxon>
        <taxon>Tracheophyta</taxon>
        <taxon>Spermatophyta</taxon>
        <taxon>Magnoliopsida</taxon>
        <taxon>Liliopsida</taxon>
        <taxon>Arecaceae</taxon>
        <taxon>Arecoideae</taxon>
        <taxon>Cocoseae</taxon>
        <taxon>Elaeidinae</taxon>
        <taxon>Elaeis</taxon>
    </lineage>
</organism>
<dbReference type="AlphaFoldDB" id="A0A6I9S9M0"/>
<name>A0A6I9S9M0_ELAGV</name>
<feature type="compositionally biased region" description="Polar residues" evidence="1">
    <location>
        <begin position="1"/>
        <end position="15"/>
    </location>
</feature>
<feature type="compositionally biased region" description="Basic and acidic residues" evidence="1">
    <location>
        <begin position="111"/>
        <end position="123"/>
    </location>
</feature>
<feature type="region of interest" description="Disordered" evidence="1">
    <location>
        <begin position="168"/>
        <end position="192"/>
    </location>
</feature>
<evidence type="ECO:0000313" key="2">
    <source>
        <dbReference type="Proteomes" id="UP000504607"/>
    </source>
</evidence>
<dbReference type="GeneID" id="105058448"/>
<feature type="region of interest" description="Disordered" evidence="1">
    <location>
        <begin position="98"/>
        <end position="123"/>
    </location>
</feature>
<accession>A0A6I9S9M0</accession>
<evidence type="ECO:0000313" key="3">
    <source>
        <dbReference type="RefSeq" id="XP_010939693.1"/>
    </source>
</evidence>
<dbReference type="OrthoDB" id="774313at2759"/>
<keyword evidence="2" id="KW-1185">Reference proteome</keyword>
<dbReference type="PANTHER" id="PTHR35164">
    <property type="entry name" value="EXPRESSED PROTEIN"/>
    <property type="match status" value="1"/>
</dbReference>
<dbReference type="Proteomes" id="UP000504607">
    <property type="component" value="Chromosome 15"/>
</dbReference>
<gene>
    <name evidence="3 4" type="primary">LOC105058448</name>
</gene>
<evidence type="ECO:0000313" key="4">
    <source>
        <dbReference type="RefSeq" id="XP_029124304.1"/>
    </source>
</evidence>
<dbReference type="RefSeq" id="XP_010939693.1">
    <property type="nucleotide sequence ID" value="XM_010941391.2"/>
</dbReference>
<dbReference type="PANTHER" id="PTHR35164:SF14">
    <property type="entry name" value="OS04G0450900 PROTEIN"/>
    <property type="match status" value="1"/>
</dbReference>
<feature type="region of interest" description="Disordered" evidence="1">
    <location>
        <begin position="1"/>
        <end position="75"/>
    </location>
</feature>